<comment type="caution">
    <text evidence="1">The sequence shown here is derived from an EMBL/GenBank/DDBJ whole genome shotgun (WGS) entry which is preliminary data.</text>
</comment>
<organism evidence="1 2">
    <name type="scientific">Candidatus Methylacidithermus pantelleriae</name>
    <dbReference type="NCBI Taxonomy" id="2744239"/>
    <lineage>
        <taxon>Bacteria</taxon>
        <taxon>Pseudomonadati</taxon>
        <taxon>Verrucomicrobiota</taxon>
        <taxon>Methylacidiphilae</taxon>
        <taxon>Methylacidiphilales</taxon>
        <taxon>Methylacidiphilaceae</taxon>
        <taxon>Candidatus Methylacidithermus</taxon>
    </lineage>
</organism>
<dbReference type="EMBL" id="CAJNOB010000034">
    <property type="protein sequence ID" value="CAF0701104.1"/>
    <property type="molecule type" value="Genomic_DNA"/>
</dbReference>
<gene>
    <name evidence="1" type="ORF">MPNT_40138</name>
</gene>
<sequence>MFSALGVDHGSHAGIRRVEPTQRAWEPLAVTPLGVSLSHGSWTTGIVWRAIQGFSSGKRKLGGLEFLKIPVQQEGSRGHKDVRKGPVADRCGRSGGVCSPSLELRETSSHRGESVFGPDGFSRGKALLVC</sequence>
<evidence type="ECO:0000313" key="2">
    <source>
        <dbReference type="Proteomes" id="UP000663859"/>
    </source>
</evidence>
<accession>A0A8J2BPI6</accession>
<proteinExistence type="predicted"/>
<reference evidence="1" key="1">
    <citation type="submission" date="2021-02" db="EMBL/GenBank/DDBJ databases">
        <authorList>
            <person name="Cremers G."/>
            <person name="Picone N."/>
        </authorList>
    </citation>
    <scope>NUCLEOTIDE SEQUENCE</scope>
    <source>
        <strain evidence="1">PQ17</strain>
    </source>
</reference>
<evidence type="ECO:0000313" key="1">
    <source>
        <dbReference type="EMBL" id="CAF0701104.1"/>
    </source>
</evidence>
<name>A0A8J2BPI6_9BACT</name>
<dbReference type="AlphaFoldDB" id="A0A8J2BPI6"/>
<dbReference type="Proteomes" id="UP000663859">
    <property type="component" value="Unassembled WGS sequence"/>
</dbReference>
<keyword evidence="2" id="KW-1185">Reference proteome</keyword>
<protein>
    <submittedName>
        <fullName evidence="1">Uncharacterized protein</fullName>
    </submittedName>
</protein>